<gene>
    <name evidence="1" type="ORF">N0B31_17395</name>
</gene>
<reference evidence="1" key="1">
    <citation type="submission" date="2022-09" db="EMBL/GenBank/DDBJ databases">
        <title>Diverse halophilic archaea isolated from saline environments.</title>
        <authorList>
            <person name="Cui H.-L."/>
        </authorList>
    </citation>
    <scope>NUCLEOTIDE SEQUENCE</scope>
    <source>
        <strain evidence="1">ZS-35-S2</strain>
    </source>
</reference>
<dbReference type="AlphaFoldDB" id="A0A9E7R3C7"/>
<dbReference type="KEGG" id="ssai:N0B31_17395"/>
<dbReference type="GeneID" id="74944235"/>
<dbReference type="RefSeq" id="WP_260592884.1">
    <property type="nucleotide sequence ID" value="NZ_CP104003.1"/>
</dbReference>
<evidence type="ECO:0000313" key="1">
    <source>
        <dbReference type="EMBL" id="UWM53890.1"/>
    </source>
</evidence>
<name>A0A9E7R3C7_9EURY</name>
<sequence>MTVRSGRFRVYRVVPAVHHLNLQAVAEPTVRTVYQSGYGDLQATVDALRTGDLVDATLSGDPDAEEPWHLESVERVGGVDLAFAGDADPPAVARDLWGEGRTHPTWTTLTDDGGRAVGACGVQPRDPLPNGAFVPNVLAGLLPLEDLFAAVPEVGDPPAEVLFVDPDPPGASAYSHPYGVALAFTAAGESLADAYRECYGLPRGEDTRPDFDPYAL</sequence>
<evidence type="ECO:0000313" key="2">
    <source>
        <dbReference type="Proteomes" id="UP001057580"/>
    </source>
</evidence>
<dbReference type="EMBL" id="CP104003">
    <property type="protein sequence ID" value="UWM53890.1"/>
    <property type="molecule type" value="Genomic_DNA"/>
</dbReference>
<dbReference type="Proteomes" id="UP001057580">
    <property type="component" value="Chromosome"/>
</dbReference>
<protein>
    <submittedName>
        <fullName evidence="1">Uncharacterized protein</fullName>
    </submittedName>
</protein>
<proteinExistence type="predicted"/>
<accession>A0A9E7R3C7</accession>
<organism evidence="1 2">
    <name type="scientific">Salinirubellus salinus</name>
    <dbReference type="NCBI Taxonomy" id="1364945"/>
    <lineage>
        <taxon>Archaea</taxon>
        <taxon>Methanobacteriati</taxon>
        <taxon>Methanobacteriota</taxon>
        <taxon>Stenosarchaea group</taxon>
        <taxon>Halobacteria</taxon>
        <taxon>Halobacteriales</taxon>
        <taxon>Natronomonadaceae</taxon>
        <taxon>Salinirubellus</taxon>
    </lineage>
</organism>
<keyword evidence="2" id="KW-1185">Reference proteome</keyword>